<dbReference type="Proteomes" id="UP001165082">
    <property type="component" value="Unassembled WGS sequence"/>
</dbReference>
<dbReference type="EMBL" id="BRXZ01007440">
    <property type="protein sequence ID" value="GMI28403.1"/>
    <property type="molecule type" value="Genomic_DNA"/>
</dbReference>
<evidence type="ECO:0000313" key="1">
    <source>
        <dbReference type="EMBL" id="GMI28403.1"/>
    </source>
</evidence>
<comment type="caution">
    <text evidence="1">The sequence shown here is derived from an EMBL/GenBank/DDBJ whole genome shotgun (WGS) entry which is preliminary data.</text>
</comment>
<name>A0A9W7L4C4_9STRA</name>
<dbReference type="AlphaFoldDB" id="A0A9W7L4C4"/>
<organism evidence="1 2">
    <name type="scientific">Triparma retinervis</name>
    <dbReference type="NCBI Taxonomy" id="2557542"/>
    <lineage>
        <taxon>Eukaryota</taxon>
        <taxon>Sar</taxon>
        <taxon>Stramenopiles</taxon>
        <taxon>Ochrophyta</taxon>
        <taxon>Bolidophyceae</taxon>
        <taxon>Parmales</taxon>
        <taxon>Triparmaceae</taxon>
        <taxon>Triparma</taxon>
    </lineage>
</organism>
<evidence type="ECO:0000313" key="2">
    <source>
        <dbReference type="Proteomes" id="UP001165082"/>
    </source>
</evidence>
<sequence>MVKHVKKVKEMEMTGEENLEEYSTWLLDPNNQILAIACYCFGMIVACLEKGKGFYWFSEHCVNPLIKVGDKFEVPIRLLYLLSTKQFGNLKGLGIEAKEKHYDELERKGFKMAMKKSTFANQSLYVQYTLPDGVKSNYTGLICHVPNFDMSTSVYTAFPWKMEQAATKHGHVT</sequence>
<keyword evidence="2" id="KW-1185">Reference proteome</keyword>
<reference evidence="1" key="1">
    <citation type="submission" date="2022-07" db="EMBL/GenBank/DDBJ databases">
        <title>Genome analysis of Parmales, a sister group of diatoms, reveals the evolutionary specialization of diatoms from phago-mixotrophs to photoautotrophs.</title>
        <authorList>
            <person name="Ban H."/>
            <person name="Sato S."/>
            <person name="Yoshikawa S."/>
            <person name="Kazumasa Y."/>
            <person name="Nakamura Y."/>
            <person name="Ichinomiya M."/>
            <person name="Saitoh K."/>
            <person name="Sato N."/>
            <person name="Blanc-Mathieu R."/>
            <person name="Endo H."/>
            <person name="Kuwata A."/>
            <person name="Ogata H."/>
        </authorList>
    </citation>
    <scope>NUCLEOTIDE SEQUENCE</scope>
</reference>
<proteinExistence type="predicted"/>
<accession>A0A9W7L4C4</accession>
<protein>
    <submittedName>
        <fullName evidence="1">Uncharacterized protein</fullName>
    </submittedName>
</protein>
<gene>
    <name evidence="1" type="ORF">TrRE_jg7837</name>
</gene>